<dbReference type="SUPFAM" id="SSF52540">
    <property type="entry name" value="P-loop containing nucleoside triphosphate hydrolases"/>
    <property type="match status" value="1"/>
</dbReference>
<organism evidence="7 9">
    <name type="scientific">Mesorhizobium australicum</name>
    <dbReference type="NCBI Taxonomy" id="536018"/>
    <lineage>
        <taxon>Bacteria</taxon>
        <taxon>Pseudomonadati</taxon>
        <taxon>Pseudomonadota</taxon>
        <taxon>Alphaproteobacteria</taxon>
        <taxon>Hyphomicrobiales</taxon>
        <taxon>Phyllobacteriaceae</taxon>
        <taxon>Mesorhizobium</taxon>
    </lineage>
</organism>
<dbReference type="GO" id="GO:0016887">
    <property type="term" value="F:ATP hydrolysis activity"/>
    <property type="evidence" value="ECO:0007669"/>
    <property type="project" value="InterPro"/>
</dbReference>
<dbReference type="CDD" id="cd03225">
    <property type="entry name" value="ABC_cobalt_CbiO_domain1"/>
    <property type="match status" value="1"/>
</dbReference>
<dbReference type="InterPro" id="IPR003439">
    <property type="entry name" value="ABC_transporter-like_ATP-bd"/>
</dbReference>
<dbReference type="RefSeq" id="WP_085462478.1">
    <property type="nucleotide sequence ID" value="NZ_FXBL01000002.1"/>
</dbReference>
<dbReference type="GO" id="GO:0043190">
    <property type="term" value="C:ATP-binding cassette (ABC) transporter complex"/>
    <property type="evidence" value="ECO:0007669"/>
    <property type="project" value="TreeGrafter"/>
</dbReference>
<dbReference type="InterPro" id="IPR050095">
    <property type="entry name" value="ECF_ABC_transporter_ATP-bd"/>
</dbReference>
<dbReference type="EMBL" id="FXBL01000002">
    <property type="protein sequence ID" value="SMH26323.1"/>
    <property type="molecule type" value="Genomic_DNA"/>
</dbReference>
<comment type="similarity">
    <text evidence="1">Belongs to the ABC transporter superfamily.</text>
</comment>
<evidence type="ECO:0000256" key="4">
    <source>
        <dbReference type="ARBA" id="ARBA00022840"/>
    </source>
</evidence>
<dbReference type="Proteomes" id="UP000193083">
    <property type="component" value="Unassembled WGS sequence"/>
</dbReference>
<evidence type="ECO:0000313" key="7">
    <source>
        <dbReference type="EMBL" id="SMH26323.1"/>
    </source>
</evidence>
<keyword evidence="4 7" id="KW-0067">ATP-binding</keyword>
<gene>
    <name evidence="7" type="ORF">SAMN02982922_0159</name>
    <name evidence="8" type="ORF">SAMN02982922_0246</name>
</gene>
<dbReference type="PROSITE" id="PS00211">
    <property type="entry name" value="ABC_TRANSPORTER_1"/>
    <property type="match status" value="1"/>
</dbReference>
<evidence type="ECO:0000256" key="1">
    <source>
        <dbReference type="ARBA" id="ARBA00005417"/>
    </source>
</evidence>
<dbReference type="InterPro" id="IPR017871">
    <property type="entry name" value="ABC_transporter-like_CS"/>
</dbReference>
<dbReference type="AlphaFoldDB" id="A0A1X7MQS5"/>
<dbReference type="PROSITE" id="PS50893">
    <property type="entry name" value="ABC_TRANSPORTER_2"/>
    <property type="match status" value="1"/>
</dbReference>
<feature type="region of interest" description="Disordered" evidence="5">
    <location>
        <begin position="238"/>
        <end position="258"/>
    </location>
</feature>
<keyword evidence="3" id="KW-0547">Nucleotide-binding</keyword>
<evidence type="ECO:0000259" key="6">
    <source>
        <dbReference type="PROSITE" id="PS50893"/>
    </source>
</evidence>
<keyword evidence="2" id="KW-0813">Transport</keyword>
<accession>A0A1X7MQS5</accession>
<dbReference type="PANTHER" id="PTHR43553">
    <property type="entry name" value="HEAVY METAL TRANSPORTER"/>
    <property type="match status" value="1"/>
</dbReference>
<evidence type="ECO:0000256" key="5">
    <source>
        <dbReference type="SAM" id="MobiDB-lite"/>
    </source>
</evidence>
<evidence type="ECO:0000313" key="9">
    <source>
        <dbReference type="Proteomes" id="UP000193083"/>
    </source>
</evidence>
<dbReference type="Pfam" id="PF00005">
    <property type="entry name" value="ABC_tran"/>
    <property type="match status" value="1"/>
</dbReference>
<evidence type="ECO:0000313" key="8">
    <source>
        <dbReference type="EMBL" id="SMH26447.1"/>
    </source>
</evidence>
<evidence type="ECO:0000256" key="2">
    <source>
        <dbReference type="ARBA" id="ARBA00022448"/>
    </source>
</evidence>
<dbReference type="InterPro" id="IPR003593">
    <property type="entry name" value="AAA+_ATPase"/>
</dbReference>
<feature type="compositionally biased region" description="Basic and acidic residues" evidence="5">
    <location>
        <begin position="238"/>
        <end position="247"/>
    </location>
</feature>
<dbReference type="OrthoDB" id="9802264at2"/>
<keyword evidence="9" id="KW-1185">Reference proteome</keyword>
<dbReference type="Gene3D" id="3.40.50.300">
    <property type="entry name" value="P-loop containing nucleotide triphosphate hydrolases"/>
    <property type="match status" value="1"/>
</dbReference>
<protein>
    <submittedName>
        <fullName evidence="7">Cobalt/nickel transport system ATP-binding protein</fullName>
    </submittedName>
</protein>
<dbReference type="EMBL" id="FXBL01000003">
    <property type="protein sequence ID" value="SMH26447.1"/>
    <property type="molecule type" value="Genomic_DNA"/>
</dbReference>
<name>A0A1X7MQS5_9HYPH</name>
<dbReference type="GO" id="GO:0005524">
    <property type="term" value="F:ATP binding"/>
    <property type="evidence" value="ECO:0007669"/>
    <property type="project" value="UniProtKB-KW"/>
</dbReference>
<dbReference type="InterPro" id="IPR015856">
    <property type="entry name" value="ABC_transpr_CbiO/EcfA_su"/>
</dbReference>
<feature type="domain" description="ABC transporter" evidence="6">
    <location>
        <begin position="8"/>
        <end position="238"/>
    </location>
</feature>
<dbReference type="SMART" id="SM00382">
    <property type="entry name" value="AAA"/>
    <property type="match status" value="1"/>
</dbReference>
<dbReference type="PANTHER" id="PTHR43553:SF24">
    <property type="entry name" value="ENERGY-COUPLING FACTOR TRANSPORTER ATP-BINDING PROTEIN ECFA1"/>
    <property type="match status" value="1"/>
</dbReference>
<dbReference type="InterPro" id="IPR027417">
    <property type="entry name" value="P-loop_NTPase"/>
</dbReference>
<sequence length="258" mass="27725">MSGALPLIRLTGVHAGYHGREVLRGIDLSLAPGERLALLGANGAGKSTLMHVINGFVPAKAGTIEAFGAPRREEKDFREVRARAGLVFQDPDDQLFSPTVLEDVAFGPMNLGQSRAQARATAQTTLAQLGLTGFDDRITHRLSGGEKRLIAIAAVLAMKPDVLLLDEPTAGLDPDAYDRLCAMLGKLPQAMIIAAHDAEFIARLATSAVLVRDGVCHRGTIHAHEHRRSHAHLHFEHEPAGHHHTPETEPVWDIGSTG</sequence>
<proteinExistence type="inferred from homology"/>
<evidence type="ECO:0000256" key="3">
    <source>
        <dbReference type="ARBA" id="ARBA00022741"/>
    </source>
</evidence>
<dbReference type="GO" id="GO:0042626">
    <property type="term" value="F:ATPase-coupled transmembrane transporter activity"/>
    <property type="evidence" value="ECO:0007669"/>
    <property type="project" value="TreeGrafter"/>
</dbReference>
<reference evidence="7 9" key="1">
    <citation type="submission" date="2017-04" db="EMBL/GenBank/DDBJ databases">
        <authorList>
            <person name="Afonso C.L."/>
            <person name="Miller P.J."/>
            <person name="Scott M.A."/>
            <person name="Spackman E."/>
            <person name="Goraichik I."/>
            <person name="Dimitrov K.M."/>
            <person name="Suarez D.L."/>
            <person name="Swayne D.E."/>
        </authorList>
    </citation>
    <scope>NUCLEOTIDE SEQUENCE [LARGE SCALE GENOMIC DNA]</scope>
    <source>
        <strain evidence="7 9">B5P</strain>
    </source>
</reference>